<organism evidence="4 5">
    <name type="scientific">Paracandidimonas soli</name>
    <dbReference type="NCBI Taxonomy" id="1917182"/>
    <lineage>
        <taxon>Bacteria</taxon>
        <taxon>Pseudomonadati</taxon>
        <taxon>Pseudomonadota</taxon>
        <taxon>Betaproteobacteria</taxon>
        <taxon>Burkholderiales</taxon>
        <taxon>Alcaligenaceae</taxon>
        <taxon>Paracandidimonas</taxon>
    </lineage>
</organism>
<evidence type="ECO:0000313" key="4">
    <source>
        <dbReference type="EMBL" id="TCU93904.1"/>
    </source>
</evidence>
<evidence type="ECO:0000256" key="2">
    <source>
        <dbReference type="HAMAP-Rule" id="MF_00612"/>
    </source>
</evidence>
<dbReference type="EMBL" id="SMBX01000010">
    <property type="protein sequence ID" value="TCU93904.1"/>
    <property type="molecule type" value="Genomic_DNA"/>
</dbReference>
<dbReference type="Pfam" id="PF02810">
    <property type="entry name" value="SEC-C"/>
    <property type="match status" value="1"/>
</dbReference>
<dbReference type="SUPFAM" id="SSF54427">
    <property type="entry name" value="NTF2-like"/>
    <property type="match status" value="1"/>
</dbReference>
<dbReference type="PANTHER" id="PTHR33747:SF1">
    <property type="entry name" value="ADENYLATE CYCLASE-ASSOCIATED CAP C-TERMINAL DOMAIN-CONTAINING PROTEIN"/>
    <property type="match status" value="1"/>
</dbReference>
<dbReference type="AlphaFoldDB" id="A0A4R3UV84"/>
<dbReference type="HAMAP" id="MF_00612">
    <property type="entry name" value="UPF0225"/>
    <property type="match status" value="1"/>
</dbReference>
<dbReference type="Gene3D" id="3.10.450.50">
    <property type="match status" value="1"/>
</dbReference>
<protein>
    <recommendedName>
        <fullName evidence="2">UPF0225 protein EV686_11071</fullName>
    </recommendedName>
</protein>
<gene>
    <name evidence="4" type="ORF">EV686_11071</name>
</gene>
<dbReference type="PANTHER" id="PTHR33747">
    <property type="entry name" value="UPF0225 PROTEIN SCO1677"/>
    <property type="match status" value="1"/>
</dbReference>
<dbReference type="Pfam" id="PF17775">
    <property type="entry name" value="YchJ_M-like"/>
    <property type="match status" value="1"/>
</dbReference>
<proteinExistence type="inferred from homology"/>
<accession>A0A4R3UV84</accession>
<evidence type="ECO:0000256" key="1">
    <source>
        <dbReference type="ARBA" id="ARBA00010839"/>
    </source>
</evidence>
<evidence type="ECO:0000259" key="3">
    <source>
        <dbReference type="Pfam" id="PF17775"/>
    </source>
</evidence>
<dbReference type="InterPro" id="IPR023006">
    <property type="entry name" value="YchJ-like"/>
</dbReference>
<comment type="caution">
    <text evidence="4">The sequence shown here is derived from an EMBL/GenBank/DDBJ whole genome shotgun (WGS) entry which is preliminary data.</text>
</comment>
<dbReference type="Proteomes" id="UP000294692">
    <property type="component" value="Unassembled WGS sequence"/>
</dbReference>
<dbReference type="InterPro" id="IPR048469">
    <property type="entry name" value="YchJ-like_M"/>
</dbReference>
<dbReference type="InterPro" id="IPR004027">
    <property type="entry name" value="SEC_C_motif"/>
</dbReference>
<dbReference type="InterPro" id="IPR032710">
    <property type="entry name" value="NTF2-like_dom_sf"/>
</dbReference>
<sequence>MKEAVGICPCGSGRAYASCCGRWHDGPQYLQAPDAPHLMRSRYSAFVLGLADYLLETWHPSTRPAALEPDPPGLKWLGLQVRGSRQETEDAAFVEFVARTRLNGRAQRLHEVSRFVREQGRWFYVDGEFR</sequence>
<feature type="domain" description="YchJ-like middle NTF2-like" evidence="3">
    <location>
        <begin position="35"/>
        <end position="127"/>
    </location>
</feature>
<reference evidence="4 5" key="1">
    <citation type="submission" date="2019-03" db="EMBL/GenBank/DDBJ databases">
        <title>Genomic Encyclopedia of Type Strains, Phase IV (KMG-IV): sequencing the most valuable type-strain genomes for metagenomic binning, comparative biology and taxonomic classification.</title>
        <authorList>
            <person name="Goeker M."/>
        </authorList>
    </citation>
    <scope>NUCLEOTIDE SEQUENCE [LARGE SCALE GENOMIC DNA]</scope>
    <source>
        <strain evidence="4 5">DSM 100048</strain>
    </source>
</reference>
<dbReference type="RefSeq" id="WP_132477945.1">
    <property type="nucleotide sequence ID" value="NZ_JBEBWM010000068.1"/>
</dbReference>
<comment type="similarity">
    <text evidence="1 2">Belongs to the UPF0225 family.</text>
</comment>
<keyword evidence="5" id="KW-1185">Reference proteome</keyword>
<evidence type="ECO:0000313" key="5">
    <source>
        <dbReference type="Proteomes" id="UP000294692"/>
    </source>
</evidence>
<name>A0A4R3UV84_9BURK</name>
<dbReference type="OrthoDB" id="21421at2"/>